<protein>
    <recommendedName>
        <fullName evidence="3">YD repeat-containing protein</fullName>
    </recommendedName>
</protein>
<organism evidence="1 2">
    <name type="scientific">Arcticibacter pallidicorallinus</name>
    <dbReference type="NCBI Taxonomy" id="1259464"/>
    <lineage>
        <taxon>Bacteria</taxon>
        <taxon>Pseudomonadati</taxon>
        <taxon>Bacteroidota</taxon>
        <taxon>Sphingobacteriia</taxon>
        <taxon>Sphingobacteriales</taxon>
        <taxon>Sphingobacteriaceae</taxon>
        <taxon>Arcticibacter</taxon>
    </lineage>
</organism>
<keyword evidence="2" id="KW-1185">Reference proteome</keyword>
<dbReference type="RefSeq" id="WP_106294042.1">
    <property type="nucleotide sequence ID" value="NZ_PVTH01000008.1"/>
</dbReference>
<name>A0A2T0TYP9_9SPHI</name>
<comment type="caution">
    <text evidence="1">The sequence shown here is derived from an EMBL/GenBank/DDBJ whole genome shotgun (WGS) entry which is preliminary data.</text>
</comment>
<proteinExistence type="predicted"/>
<dbReference type="EMBL" id="PVTH01000008">
    <property type="protein sequence ID" value="PRY50802.1"/>
    <property type="molecule type" value="Genomic_DNA"/>
</dbReference>
<dbReference type="OrthoDB" id="9814627at2"/>
<gene>
    <name evidence="1" type="ORF">B0I27_1086</name>
</gene>
<reference evidence="1 2" key="1">
    <citation type="submission" date="2018-03" db="EMBL/GenBank/DDBJ databases">
        <title>Genomic Encyclopedia of Type Strains, Phase III (KMG-III): the genomes of soil and plant-associated and newly described type strains.</title>
        <authorList>
            <person name="Whitman W."/>
        </authorList>
    </citation>
    <scope>NUCLEOTIDE SEQUENCE [LARGE SCALE GENOMIC DNA]</scope>
    <source>
        <strain evidence="1 2">CGMCC 1.9313</strain>
    </source>
</reference>
<evidence type="ECO:0000313" key="1">
    <source>
        <dbReference type="EMBL" id="PRY50802.1"/>
    </source>
</evidence>
<evidence type="ECO:0000313" key="2">
    <source>
        <dbReference type="Proteomes" id="UP000238034"/>
    </source>
</evidence>
<sequence length="1328" mass="150989">MELKYIILPLFIFFTNVLYGQPEIPVKLNSGTTNVNIPLATITDRGLSLPISLSYNSKGVRVTDLESGPDFVGINWNINAGGSVSRKVNGLPDDYMSASKKGWLIDNTAKAVTDYVITSDHSQTTCTDEAGDWDKFNSPTGFLLVDTEPDEFTIQLPGKSIKFVFDQDKIIRTMPCDDIKIIPYYMHSGGNSQISKFEVITNDGKKYVFEERQYTLKGSKYFVDLDGFVTESDYTLNDYSGLFKRDYYFYREVPETNNSYKPSLRGVHFVSAWYLTEIISPQKGKISLSYDNVQYSYPRPPYSGFGPEIKDTVFHALKLWDHDGVSDHDANIVTRESTLRKRVREISAESGDLIYFDFYKDDQHDNPNEQGQRKLNWVCRRISFYKGAGPAKQELSKTFALDYFVTSDPTENNPSRRTFLKSVQESSAQCNSFPPYQFEYYGVYGTQSVFPKTSSVKMDYWNYFNDYFYDSPFNPTPQLIINGQTLVGIDRSVNPNTVNAGSLAKVVFPPGGSVAFQYEPNTYWNGSTSVYGPGVRIKKMIYYDDVTNVNNKTVEYDYQMANGQTSGHVSYPTIFTINTSLGMLRTANNLGGEENVVYQRATVKESGRGKTVYEYLSPPVSPQSDYYLDSNTPDYQWSATKSRPVRHQRFNVCEERSFYGDGLYQYPFAPNPNYDFNYPLLQKKIIYNESGKIEVEQHYEYQRLPGTPIKVKAIRAGFTYSDDMYLAEYYHLANTDRVIKSEKTITYDPTDITLKSERKTAYFYESPYHKHISRKTQQNSDGSVTQTKIKYVQDYPIVNANDDATKALQRMQANFINIPVETIESVTRSGLEKVTQATLFKFKFIGTSLPGLLDAIYELPVVQSFTASGITTLGSMQSFSADPNYVLVKKIEEYDEVGNPLTISDGKKFKRSFHWGYDKRLPVAEITNASWADVVYNAGEQMASSNEIDLTDGIRHSYHGFIGSSGVGLTEDYWLEKTIPLPAYKKVRISFWIWSDDLGQLVISLNGTTGGSKFIIHEYSGDQKWHRFDTVVDLSDFSGSLLITLYPGDYISIDDLAIYPADASIKTYDYSPVLGKTSETDSRGSTFFYEYDNLGRIKYVKDKDKNILKEMEYKNKYDTPWVYSSEFNASMIAENADWMTKEDSKMYTEDTWLFSPTNICIPDVSHSWYINNALMGSASTLQYKFTTAGTYIFKHKTNHPVYGEMTTEVTKQVLPTTIIVAVTTTGSNIIRRCDYEDNFNNANRTFNAQVIAGTSLGTLTYKWYYVKDSNPNEKIALTNWAQTGSSIILSYPFSYKVYCEVSNGSGQDDIRGYSNKLGIVFTECTITP</sequence>
<dbReference type="Proteomes" id="UP000238034">
    <property type="component" value="Unassembled WGS sequence"/>
</dbReference>
<accession>A0A2T0TYP9</accession>
<evidence type="ECO:0008006" key="3">
    <source>
        <dbReference type="Google" id="ProtNLM"/>
    </source>
</evidence>